<protein>
    <submittedName>
        <fullName evidence="2">DUF3662 domain-containing protein</fullName>
    </submittedName>
</protein>
<evidence type="ECO:0000313" key="2">
    <source>
        <dbReference type="EMBL" id="NEC31901.1"/>
    </source>
</evidence>
<name>A0A6G3T793_9ACTN</name>
<accession>A0A6G3T793</accession>
<proteinExistence type="predicted"/>
<feature type="domain" description="FhaA N-terminal" evidence="1">
    <location>
        <begin position="8"/>
        <end position="115"/>
    </location>
</feature>
<dbReference type="InterPro" id="IPR022128">
    <property type="entry name" value="FhaA_N"/>
</dbReference>
<evidence type="ECO:0000259" key="1">
    <source>
        <dbReference type="Pfam" id="PF12401"/>
    </source>
</evidence>
<sequence length="129" mass="14444">MGFLGTSERLMEQWTTSAWRCMLPSRQEQGEALTTLLRQCDANTLIVGRQRLVAPNDFVIELLPKTHRLIAASPLPVAPALAAQVRRHAAEQGYIFAGPVAIDLRPTPHDTAVRFRVYSRIAPARRRES</sequence>
<dbReference type="EMBL" id="JAAGMQ010000046">
    <property type="protein sequence ID" value="NEC31901.1"/>
    <property type="molecule type" value="Genomic_DNA"/>
</dbReference>
<gene>
    <name evidence="2" type="ORF">G3I66_01665</name>
</gene>
<dbReference type="AlphaFoldDB" id="A0A6G3T793"/>
<reference evidence="2 3" key="1">
    <citation type="submission" date="2020-01" db="EMBL/GenBank/DDBJ databases">
        <title>Insect and environment-associated Actinomycetes.</title>
        <authorList>
            <person name="Currrie C."/>
            <person name="Chevrette M."/>
            <person name="Carlson C."/>
            <person name="Stubbendieck R."/>
            <person name="Wendt-Pienkowski E."/>
        </authorList>
    </citation>
    <scope>NUCLEOTIDE SEQUENCE [LARGE SCALE GENOMIC DNA]</scope>
    <source>
        <strain evidence="2 3">SID7739</strain>
    </source>
</reference>
<organism evidence="2 3">
    <name type="scientific">Streptomyces rubrogriseus</name>
    <dbReference type="NCBI Taxonomy" id="194673"/>
    <lineage>
        <taxon>Bacteria</taxon>
        <taxon>Bacillati</taxon>
        <taxon>Actinomycetota</taxon>
        <taxon>Actinomycetes</taxon>
        <taxon>Kitasatosporales</taxon>
        <taxon>Streptomycetaceae</taxon>
        <taxon>Streptomyces</taxon>
        <taxon>Streptomyces violaceoruber group</taxon>
    </lineage>
</organism>
<comment type="caution">
    <text evidence="2">The sequence shown here is derived from an EMBL/GenBank/DDBJ whole genome shotgun (WGS) entry which is preliminary data.</text>
</comment>
<dbReference type="InterPro" id="IPR042287">
    <property type="entry name" value="FhaA_N_sf"/>
</dbReference>
<dbReference type="Proteomes" id="UP000475666">
    <property type="component" value="Unassembled WGS sequence"/>
</dbReference>
<evidence type="ECO:0000313" key="3">
    <source>
        <dbReference type="Proteomes" id="UP000475666"/>
    </source>
</evidence>
<dbReference type="Gene3D" id="3.30.2320.60">
    <property type="entry name" value="FhaA, phosphopeptide-binding domain (DUF3662)"/>
    <property type="match status" value="1"/>
</dbReference>
<dbReference type="Pfam" id="PF12401">
    <property type="entry name" value="FhaA_N"/>
    <property type="match status" value="1"/>
</dbReference>